<name>A0A6A5VMX6_9PLEO</name>
<organism evidence="1 2">
    <name type="scientific">Bimuria novae-zelandiae CBS 107.79</name>
    <dbReference type="NCBI Taxonomy" id="1447943"/>
    <lineage>
        <taxon>Eukaryota</taxon>
        <taxon>Fungi</taxon>
        <taxon>Dikarya</taxon>
        <taxon>Ascomycota</taxon>
        <taxon>Pezizomycotina</taxon>
        <taxon>Dothideomycetes</taxon>
        <taxon>Pleosporomycetidae</taxon>
        <taxon>Pleosporales</taxon>
        <taxon>Massarineae</taxon>
        <taxon>Didymosphaeriaceae</taxon>
        <taxon>Bimuria</taxon>
    </lineage>
</organism>
<protein>
    <submittedName>
        <fullName evidence="1">Uncharacterized protein</fullName>
    </submittedName>
</protein>
<dbReference type="EMBL" id="ML976661">
    <property type="protein sequence ID" value="KAF1978245.1"/>
    <property type="molecule type" value="Genomic_DNA"/>
</dbReference>
<sequence>MRTSSLQIKQTTGRIGRMINPWCGRAASSSVPFRAAWLWIGTLIHGAHPTRPVDWPCTFSPIPPSRSLVASPSIMAVSATIHLS</sequence>
<dbReference type="AlphaFoldDB" id="A0A6A5VMX6"/>
<reference evidence="1" key="1">
    <citation type="journal article" date="2020" name="Stud. Mycol.">
        <title>101 Dothideomycetes genomes: a test case for predicting lifestyles and emergence of pathogens.</title>
        <authorList>
            <person name="Haridas S."/>
            <person name="Albert R."/>
            <person name="Binder M."/>
            <person name="Bloem J."/>
            <person name="Labutti K."/>
            <person name="Salamov A."/>
            <person name="Andreopoulos B."/>
            <person name="Baker S."/>
            <person name="Barry K."/>
            <person name="Bills G."/>
            <person name="Bluhm B."/>
            <person name="Cannon C."/>
            <person name="Castanera R."/>
            <person name="Culley D."/>
            <person name="Daum C."/>
            <person name="Ezra D."/>
            <person name="Gonzalez J."/>
            <person name="Henrissat B."/>
            <person name="Kuo A."/>
            <person name="Liang C."/>
            <person name="Lipzen A."/>
            <person name="Lutzoni F."/>
            <person name="Magnuson J."/>
            <person name="Mondo S."/>
            <person name="Nolan M."/>
            <person name="Ohm R."/>
            <person name="Pangilinan J."/>
            <person name="Park H.-J."/>
            <person name="Ramirez L."/>
            <person name="Alfaro M."/>
            <person name="Sun H."/>
            <person name="Tritt A."/>
            <person name="Yoshinaga Y."/>
            <person name="Zwiers L.-H."/>
            <person name="Turgeon B."/>
            <person name="Goodwin S."/>
            <person name="Spatafora J."/>
            <person name="Crous P."/>
            <person name="Grigoriev I."/>
        </authorList>
    </citation>
    <scope>NUCLEOTIDE SEQUENCE</scope>
    <source>
        <strain evidence="1">CBS 107.79</strain>
    </source>
</reference>
<gene>
    <name evidence="1" type="ORF">BU23DRAFT_253908</name>
</gene>
<accession>A0A6A5VMX6</accession>
<proteinExistence type="predicted"/>
<keyword evidence="2" id="KW-1185">Reference proteome</keyword>
<evidence type="ECO:0000313" key="2">
    <source>
        <dbReference type="Proteomes" id="UP000800036"/>
    </source>
</evidence>
<dbReference type="Proteomes" id="UP000800036">
    <property type="component" value="Unassembled WGS sequence"/>
</dbReference>
<evidence type="ECO:0000313" key="1">
    <source>
        <dbReference type="EMBL" id="KAF1978245.1"/>
    </source>
</evidence>